<dbReference type="Pfam" id="PF00625">
    <property type="entry name" value="Guanylate_kin"/>
    <property type="match status" value="1"/>
</dbReference>
<keyword evidence="6 13" id="KW-0963">Cytoplasm</keyword>
<dbReference type="InterPro" id="IPR020590">
    <property type="entry name" value="Guanylate_kinase_CS"/>
</dbReference>
<dbReference type="GO" id="GO:0005524">
    <property type="term" value="F:ATP binding"/>
    <property type="evidence" value="ECO:0007669"/>
    <property type="project" value="UniProtKB-UniRule"/>
</dbReference>
<dbReference type="Proteomes" id="UP000183995">
    <property type="component" value="Unassembled WGS sequence"/>
</dbReference>
<evidence type="ECO:0000256" key="2">
    <source>
        <dbReference type="ARBA" id="ARBA00004496"/>
    </source>
</evidence>
<dbReference type="InterPro" id="IPR008144">
    <property type="entry name" value="Guanylate_kin-like_dom"/>
</dbReference>
<keyword evidence="10 13" id="KW-0067">ATP-binding</keyword>
<gene>
    <name evidence="13" type="primary">gmk</name>
    <name evidence="15" type="ORF">SAMN02745823_00099</name>
</gene>
<comment type="catalytic activity">
    <reaction evidence="12 13">
        <text>GMP + ATP = GDP + ADP</text>
        <dbReference type="Rhea" id="RHEA:20780"/>
        <dbReference type="ChEBI" id="CHEBI:30616"/>
        <dbReference type="ChEBI" id="CHEBI:58115"/>
        <dbReference type="ChEBI" id="CHEBI:58189"/>
        <dbReference type="ChEBI" id="CHEBI:456216"/>
        <dbReference type="EC" id="2.7.4.8"/>
    </reaction>
</comment>
<dbReference type="PROSITE" id="PS00856">
    <property type="entry name" value="GUANYLATE_KINASE_1"/>
    <property type="match status" value="1"/>
</dbReference>
<evidence type="ECO:0000256" key="6">
    <source>
        <dbReference type="ARBA" id="ARBA00022490"/>
    </source>
</evidence>
<feature type="binding site" evidence="13">
    <location>
        <begin position="14"/>
        <end position="21"/>
    </location>
    <ligand>
        <name>ATP</name>
        <dbReference type="ChEBI" id="CHEBI:30616"/>
    </ligand>
</feature>
<feature type="domain" description="Guanylate kinase-like" evidence="14">
    <location>
        <begin position="7"/>
        <end position="185"/>
    </location>
</feature>
<evidence type="ECO:0000256" key="1">
    <source>
        <dbReference type="ARBA" id="ARBA00003531"/>
    </source>
</evidence>
<dbReference type="Gene3D" id="3.30.63.10">
    <property type="entry name" value="Guanylate Kinase phosphate binding domain"/>
    <property type="match status" value="1"/>
</dbReference>
<dbReference type="OrthoDB" id="9808150at2"/>
<dbReference type="HAMAP" id="MF_00328">
    <property type="entry name" value="Guanylate_kinase"/>
    <property type="match status" value="1"/>
</dbReference>
<evidence type="ECO:0000256" key="3">
    <source>
        <dbReference type="ARBA" id="ARBA00005790"/>
    </source>
</evidence>
<accession>A0A1M5TIW8</accession>
<dbReference type="FunFam" id="3.30.63.10:FF:000005">
    <property type="entry name" value="Guanylate kinase"/>
    <property type="match status" value="1"/>
</dbReference>
<evidence type="ECO:0000256" key="4">
    <source>
        <dbReference type="ARBA" id="ARBA00012961"/>
    </source>
</evidence>
<name>A0A1M5TIW8_9FIRM</name>
<evidence type="ECO:0000256" key="7">
    <source>
        <dbReference type="ARBA" id="ARBA00022679"/>
    </source>
</evidence>
<dbReference type="Gene3D" id="3.40.50.300">
    <property type="entry name" value="P-loop containing nucleotide triphosphate hydrolases"/>
    <property type="match status" value="1"/>
</dbReference>
<dbReference type="InterPro" id="IPR017665">
    <property type="entry name" value="Guanylate_kinase"/>
</dbReference>
<keyword evidence="9 13" id="KW-0418">Kinase</keyword>
<evidence type="ECO:0000256" key="9">
    <source>
        <dbReference type="ARBA" id="ARBA00022777"/>
    </source>
</evidence>
<dbReference type="EMBL" id="FQXV01000001">
    <property type="protein sequence ID" value="SHH50313.1"/>
    <property type="molecule type" value="Genomic_DNA"/>
</dbReference>
<dbReference type="PANTHER" id="PTHR23117:SF13">
    <property type="entry name" value="GUANYLATE KINASE"/>
    <property type="match status" value="1"/>
</dbReference>
<dbReference type="InterPro" id="IPR008145">
    <property type="entry name" value="GK/Ca_channel_bsu"/>
</dbReference>
<reference evidence="15 16" key="1">
    <citation type="submission" date="2016-11" db="EMBL/GenBank/DDBJ databases">
        <authorList>
            <person name="Jaros S."/>
            <person name="Januszkiewicz K."/>
            <person name="Wedrychowicz H."/>
        </authorList>
    </citation>
    <scope>NUCLEOTIDE SEQUENCE [LARGE SCALE GENOMIC DNA]</scope>
    <source>
        <strain evidence="15 16">DSM 10068</strain>
    </source>
</reference>
<proteinExistence type="inferred from homology"/>
<keyword evidence="8 13" id="KW-0547">Nucleotide-binding</keyword>
<dbReference type="GO" id="GO:0004385">
    <property type="term" value="F:GMP kinase activity"/>
    <property type="evidence" value="ECO:0007669"/>
    <property type="project" value="UniProtKB-UniRule"/>
</dbReference>
<dbReference type="AlphaFoldDB" id="A0A1M5TIW8"/>
<dbReference type="InterPro" id="IPR027417">
    <property type="entry name" value="P-loop_NTPase"/>
</dbReference>
<sequence>MNDNRRGRLFIISAPSGTGKSTVIKRLMELRDDLYFSVSATTRAARAGEEEGVAYHFLSHDAFDTHVRNNEFLEYAEYIGDFYGTLKKPVLDHLDSGNDIILDIDVQGCKQVKNAMPEAVTIFLVPPSLEELERRLRNRGTDSEEKMLKRLARARTELTEKTAYDHTIVNDDVHRAATEILDIMKHE</sequence>
<evidence type="ECO:0000256" key="11">
    <source>
        <dbReference type="ARBA" id="ARBA00030128"/>
    </source>
</evidence>
<evidence type="ECO:0000256" key="8">
    <source>
        <dbReference type="ARBA" id="ARBA00022741"/>
    </source>
</evidence>
<evidence type="ECO:0000256" key="10">
    <source>
        <dbReference type="ARBA" id="ARBA00022840"/>
    </source>
</evidence>
<dbReference type="SUPFAM" id="SSF52540">
    <property type="entry name" value="P-loop containing nucleoside triphosphate hydrolases"/>
    <property type="match status" value="1"/>
</dbReference>
<evidence type="ECO:0000313" key="15">
    <source>
        <dbReference type="EMBL" id="SHH50313.1"/>
    </source>
</evidence>
<comment type="function">
    <text evidence="1 13">Essential for recycling GMP and indirectly, cGMP.</text>
</comment>
<comment type="subcellular location">
    <subcellularLocation>
        <location evidence="2 13">Cytoplasm</location>
    </subcellularLocation>
</comment>
<keyword evidence="16" id="KW-1185">Reference proteome</keyword>
<evidence type="ECO:0000259" key="14">
    <source>
        <dbReference type="PROSITE" id="PS50052"/>
    </source>
</evidence>
<evidence type="ECO:0000313" key="16">
    <source>
        <dbReference type="Proteomes" id="UP000183995"/>
    </source>
</evidence>
<dbReference type="EC" id="2.7.4.8" evidence="4 13"/>
<dbReference type="STRING" id="1123282.SAMN02745823_00099"/>
<evidence type="ECO:0000256" key="5">
    <source>
        <dbReference type="ARBA" id="ARBA00016296"/>
    </source>
</evidence>
<organism evidence="15 16">
    <name type="scientific">Sporobacter termitidis DSM 10068</name>
    <dbReference type="NCBI Taxonomy" id="1123282"/>
    <lineage>
        <taxon>Bacteria</taxon>
        <taxon>Bacillati</taxon>
        <taxon>Bacillota</taxon>
        <taxon>Clostridia</taxon>
        <taxon>Eubacteriales</taxon>
        <taxon>Oscillospiraceae</taxon>
        <taxon>Sporobacter</taxon>
    </lineage>
</organism>
<dbReference type="NCBIfam" id="TIGR03263">
    <property type="entry name" value="guanyl_kin"/>
    <property type="match status" value="1"/>
</dbReference>
<protein>
    <recommendedName>
        <fullName evidence="5 13">Guanylate kinase</fullName>
        <ecNumber evidence="4 13">2.7.4.8</ecNumber>
    </recommendedName>
    <alternativeName>
        <fullName evidence="11 13">GMP kinase</fullName>
    </alternativeName>
</protein>
<comment type="similarity">
    <text evidence="3 13">Belongs to the guanylate kinase family.</text>
</comment>
<dbReference type="PROSITE" id="PS50052">
    <property type="entry name" value="GUANYLATE_KINASE_2"/>
    <property type="match status" value="1"/>
</dbReference>
<keyword evidence="7 13" id="KW-0808">Transferase</keyword>
<evidence type="ECO:0000256" key="12">
    <source>
        <dbReference type="ARBA" id="ARBA00048594"/>
    </source>
</evidence>
<dbReference type="PANTHER" id="PTHR23117">
    <property type="entry name" value="GUANYLATE KINASE-RELATED"/>
    <property type="match status" value="1"/>
</dbReference>
<dbReference type="GO" id="GO:0005829">
    <property type="term" value="C:cytosol"/>
    <property type="evidence" value="ECO:0007669"/>
    <property type="project" value="TreeGrafter"/>
</dbReference>
<evidence type="ECO:0000256" key="13">
    <source>
        <dbReference type="HAMAP-Rule" id="MF_00328"/>
    </source>
</evidence>
<dbReference type="SMART" id="SM00072">
    <property type="entry name" value="GuKc"/>
    <property type="match status" value="1"/>
</dbReference>
<dbReference type="CDD" id="cd00071">
    <property type="entry name" value="GMPK"/>
    <property type="match status" value="1"/>
</dbReference>